<keyword evidence="2" id="KW-1185">Reference proteome</keyword>
<reference evidence="1" key="1">
    <citation type="submission" date="2021-01" db="EMBL/GenBank/DDBJ databases">
        <authorList>
            <person name="Zahm M."/>
            <person name="Roques C."/>
            <person name="Cabau C."/>
            <person name="Klopp C."/>
            <person name="Donnadieu C."/>
            <person name="Jouanno E."/>
            <person name="Lampietro C."/>
            <person name="Louis A."/>
            <person name="Herpin A."/>
            <person name="Echchiki A."/>
            <person name="Berthelot C."/>
            <person name="Parey E."/>
            <person name="Roest-Crollius H."/>
            <person name="Braasch I."/>
            <person name="Postlethwait J."/>
            <person name="Bobe J."/>
            <person name="Montfort J."/>
            <person name="Bouchez O."/>
            <person name="Begum T."/>
            <person name="Mejri S."/>
            <person name="Adams A."/>
            <person name="Chen W.-J."/>
            <person name="Guiguen Y."/>
        </authorList>
    </citation>
    <scope>NUCLEOTIDE SEQUENCE</scope>
    <source>
        <tissue evidence="1">Blood</tissue>
    </source>
</reference>
<evidence type="ECO:0000313" key="2">
    <source>
        <dbReference type="Proteomes" id="UP000829720"/>
    </source>
</evidence>
<accession>A0A8T3D744</accession>
<sequence>MTNTYHLLMHHILYFHKSALARHITGEKNRKTGHNFFKNHTKYNGLPLVRLSIELKSIQSPDKGQTDCLCCQCLIAMGRSLSTCFDKGMGFF</sequence>
<organism evidence="1 2">
    <name type="scientific">Albula goreensis</name>
    <dbReference type="NCBI Taxonomy" id="1534307"/>
    <lineage>
        <taxon>Eukaryota</taxon>
        <taxon>Metazoa</taxon>
        <taxon>Chordata</taxon>
        <taxon>Craniata</taxon>
        <taxon>Vertebrata</taxon>
        <taxon>Euteleostomi</taxon>
        <taxon>Actinopterygii</taxon>
        <taxon>Neopterygii</taxon>
        <taxon>Teleostei</taxon>
        <taxon>Albuliformes</taxon>
        <taxon>Albulidae</taxon>
        <taxon>Albula</taxon>
    </lineage>
</organism>
<proteinExistence type="predicted"/>
<name>A0A8T3D744_9TELE</name>
<gene>
    <name evidence="1" type="ORF">AGOR_G00153780</name>
</gene>
<evidence type="ECO:0000313" key="1">
    <source>
        <dbReference type="EMBL" id="KAI1890445.1"/>
    </source>
</evidence>
<comment type="caution">
    <text evidence="1">The sequence shown here is derived from an EMBL/GenBank/DDBJ whole genome shotgun (WGS) entry which is preliminary data.</text>
</comment>
<protein>
    <submittedName>
        <fullName evidence="1">Uncharacterized protein</fullName>
    </submittedName>
</protein>
<dbReference type="Proteomes" id="UP000829720">
    <property type="component" value="Unassembled WGS sequence"/>
</dbReference>
<dbReference type="AlphaFoldDB" id="A0A8T3D744"/>
<dbReference type="EMBL" id="JAERUA010000014">
    <property type="protein sequence ID" value="KAI1890445.1"/>
    <property type="molecule type" value="Genomic_DNA"/>
</dbReference>